<dbReference type="Proteomes" id="UP000887579">
    <property type="component" value="Unplaced"/>
</dbReference>
<evidence type="ECO:0000313" key="1">
    <source>
        <dbReference type="Proteomes" id="UP000887579"/>
    </source>
</evidence>
<accession>A0AC34FA14</accession>
<reference evidence="2" key="1">
    <citation type="submission" date="2022-11" db="UniProtKB">
        <authorList>
            <consortium name="WormBaseParasite"/>
        </authorList>
    </citation>
    <scope>IDENTIFICATION</scope>
</reference>
<sequence>MLVDSIYDGKSAAEILEETKKYYVKTRELKENKIDLSTPRLFKSPSEEEMEQIVFELRKRPSIKYPIPSTALRVTQSFCSPTTFGTAFCITGSTELPNRMQSFSTSATSAFEPVIRTPPRPPKSEKIREKQKLQIQPDIAASTSTTPPRPIPPPRRSLLQKSTRPIPPPRQRIAMTTSYHSPSNFIPFESISFSEDSSNNLSNALSTPNLMNNSICCSSFEPYFNNKSSKPEDLMTSSWVKPIPIRSPDSAFKVVRSQSSITPSRLSSFHSPGTTSGAGTISGTSLSNPSVADFQIQNTNINKHILSSPTASKDSGAHDCSIIGSEVEIDESALKQVDKDFEERIKRWDSYSSPHQRISSQQQDIPRPSIPPPIAPKPILTENHEFKKIDKFFDRCGLPSTTDSSASETKVNDVEDVQSQSISSIDSNFTSITDNKVQLDTNEMEQQTTKGYDNESDAEQQQKTTTTNVASKPVSIIEKNARVIQWIHGCTLASTVC</sequence>
<evidence type="ECO:0000313" key="2">
    <source>
        <dbReference type="WBParaSite" id="ES5_v2.g14129.t1"/>
    </source>
</evidence>
<organism evidence="1 2">
    <name type="scientific">Panagrolaimus sp. ES5</name>
    <dbReference type="NCBI Taxonomy" id="591445"/>
    <lineage>
        <taxon>Eukaryota</taxon>
        <taxon>Metazoa</taxon>
        <taxon>Ecdysozoa</taxon>
        <taxon>Nematoda</taxon>
        <taxon>Chromadorea</taxon>
        <taxon>Rhabditida</taxon>
        <taxon>Tylenchina</taxon>
        <taxon>Panagrolaimomorpha</taxon>
        <taxon>Panagrolaimoidea</taxon>
        <taxon>Panagrolaimidae</taxon>
        <taxon>Panagrolaimus</taxon>
    </lineage>
</organism>
<proteinExistence type="predicted"/>
<dbReference type="WBParaSite" id="ES5_v2.g14129.t1">
    <property type="protein sequence ID" value="ES5_v2.g14129.t1"/>
    <property type="gene ID" value="ES5_v2.g14129"/>
</dbReference>
<name>A0AC34FA14_9BILA</name>
<protein>
    <submittedName>
        <fullName evidence="2">Centrosome-associated FAM110 C-terminal domain-containing protein</fullName>
    </submittedName>
</protein>